<dbReference type="HOGENOM" id="CLU_1677389_0_0_1"/>
<protein>
    <submittedName>
        <fullName evidence="2">Uncharacterized protein</fullName>
    </submittedName>
</protein>
<dbReference type="EMBL" id="KN818523">
    <property type="protein sequence ID" value="KIL55380.1"/>
    <property type="molecule type" value="Genomic_DNA"/>
</dbReference>
<evidence type="ECO:0000313" key="3">
    <source>
        <dbReference type="Proteomes" id="UP000054549"/>
    </source>
</evidence>
<keyword evidence="3" id="KW-1185">Reference proteome</keyword>
<gene>
    <name evidence="2" type="ORF">M378DRAFT_634520</name>
</gene>
<dbReference type="Proteomes" id="UP000054549">
    <property type="component" value="Unassembled WGS sequence"/>
</dbReference>
<proteinExistence type="predicted"/>
<name>A0A0C2RYF9_AMAMK</name>
<dbReference type="InParanoid" id="A0A0C2RYF9"/>
<reference evidence="2 3" key="1">
    <citation type="submission" date="2014-04" db="EMBL/GenBank/DDBJ databases">
        <title>Evolutionary Origins and Diversification of the Mycorrhizal Mutualists.</title>
        <authorList>
            <consortium name="DOE Joint Genome Institute"/>
            <consortium name="Mycorrhizal Genomics Consortium"/>
            <person name="Kohler A."/>
            <person name="Kuo A."/>
            <person name="Nagy L.G."/>
            <person name="Floudas D."/>
            <person name="Copeland A."/>
            <person name="Barry K.W."/>
            <person name="Cichocki N."/>
            <person name="Veneault-Fourrey C."/>
            <person name="LaButti K."/>
            <person name="Lindquist E.A."/>
            <person name="Lipzen A."/>
            <person name="Lundell T."/>
            <person name="Morin E."/>
            <person name="Murat C."/>
            <person name="Riley R."/>
            <person name="Ohm R."/>
            <person name="Sun H."/>
            <person name="Tunlid A."/>
            <person name="Henrissat B."/>
            <person name="Grigoriev I.V."/>
            <person name="Hibbett D.S."/>
            <person name="Martin F."/>
        </authorList>
    </citation>
    <scope>NUCLEOTIDE SEQUENCE [LARGE SCALE GENOMIC DNA]</scope>
    <source>
        <strain evidence="2 3">Koide BX008</strain>
    </source>
</reference>
<dbReference type="AlphaFoldDB" id="A0A0C2RYF9"/>
<feature type="region of interest" description="Disordered" evidence="1">
    <location>
        <begin position="67"/>
        <end position="136"/>
    </location>
</feature>
<sequence>MMVSVDSKHWVCNSGSWRRNTALTAPVRNRELGRLITRPISITAHSICSSCHHSNLSAMLQRIFKSKGKDKNKGSNTSVPATVPEFGGQAVNDAHNVAMDQDNEHYQSSDEEGSESTSLEYFPTAEENQQEVDSRTKGSIKASLKLTFNMVESSFVL</sequence>
<evidence type="ECO:0000256" key="1">
    <source>
        <dbReference type="SAM" id="MobiDB-lite"/>
    </source>
</evidence>
<accession>A0A0C2RYF9</accession>
<organism evidence="2 3">
    <name type="scientific">Amanita muscaria (strain Koide BX008)</name>
    <dbReference type="NCBI Taxonomy" id="946122"/>
    <lineage>
        <taxon>Eukaryota</taxon>
        <taxon>Fungi</taxon>
        <taxon>Dikarya</taxon>
        <taxon>Basidiomycota</taxon>
        <taxon>Agaricomycotina</taxon>
        <taxon>Agaricomycetes</taxon>
        <taxon>Agaricomycetidae</taxon>
        <taxon>Agaricales</taxon>
        <taxon>Pluteineae</taxon>
        <taxon>Amanitaceae</taxon>
        <taxon>Amanita</taxon>
    </lineage>
</organism>
<evidence type="ECO:0000313" key="2">
    <source>
        <dbReference type="EMBL" id="KIL55380.1"/>
    </source>
</evidence>